<keyword evidence="6" id="KW-0472">Membrane</keyword>
<evidence type="ECO:0000256" key="5">
    <source>
        <dbReference type="SAM" id="MobiDB-lite"/>
    </source>
</evidence>
<dbReference type="Pfam" id="PF06273">
    <property type="entry name" value="eIF-4B"/>
    <property type="match status" value="1"/>
</dbReference>
<sequence>MMPSYNEISRADEIDNWTASKEPMPLTNSSNSGPGFRDSGGSEDDYAKNEFNGNGNQSSSSLSDRILEKERKLEQLNHDLDYKIRFGQKPVERTGLGLIDDSISFDSSEIRGNNRDHSWVGKGDDRETKMIGESHEEDEEENENTATLFSSVSSRSSLPLVRSISSKYITMIDIKCNCGATAVIRTSYSKRNPGKLYYACTVKGPLCKFIGWVNDYDQDCDCMAFRMKLEEQNRKLKLYLVISWVFFVSVLIYKV</sequence>
<evidence type="ECO:0000313" key="8">
    <source>
        <dbReference type="EMBL" id="CAI9262701.1"/>
    </source>
</evidence>
<name>A0AA35UXK9_LACSI</name>
<protein>
    <recommendedName>
        <fullName evidence="7">GRF-type domain-containing protein</fullName>
    </recommendedName>
</protein>
<dbReference type="Proteomes" id="UP001177003">
    <property type="component" value="Chromosome 0"/>
</dbReference>
<evidence type="ECO:0000256" key="6">
    <source>
        <dbReference type="SAM" id="Phobius"/>
    </source>
</evidence>
<evidence type="ECO:0000256" key="1">
    <source>
        <dbReference type="ARBA" id="ARBA00022723"/>
    </source>
</evidence>
<keyword evidence="3" id="KW-0862">Zinc</keyword>
<dbReference type="Pfam" id="PF06839">
    <property type="entry name" value="Zn_ribbon_GRF"/>
    <property type="match status" value="1"/>
</dbReference>
<keyword evidence="6" id="KW-0812">Transmembrane</keyword>
<evidence type="ECO:0000256" key="3">
    <source>
        <dbReference type="ARBA" id="ARBA00022833"/>
    </source>
</evidence>
<keyword evidence="1" id="KW-0479">Metal-binding</keyword>
<feature type="transmembrane region" description="Helical" evidence="6">
    <location>
        <begin position="236"/>
        <end position="253"/>
    </location>
</feature>
<organism evidence="8 9">
    <name type="scientific">Lactuca saligna</name>
    <name type="common">Willowleaf lettuce</name>
    <dbReference type="NCBI Taxonomy" id="75948"/>
    <lineage>
        <taxon>Eukaryota</taxon>
        <taxon>Viridiplantae</taxon>
        <taxon>Streptophyta</taxon>
        <taxon>Embryophyta</taxon>
        <taxon>Tracheophyta</taxon>
        <taxon>Spermatophyta</taxon>
        <taxon>Magnoliopsida</taxon>
        <taxon>eudicotyledons</taxon>
        <taxon>Gunneridae</taxon>
        <taxon>Pentapetalae</taxon>
        <taxon>asterids</taxon>
        <taxon>campanulids</taxon>
        <taxon>Asterales</taxon>
        <taxon>Asteraceae</taxon>
        <taxon>Cichorioideae</taxon>
        <taxon>Cichorieae</taxon>
        <taxon>Lactucinae</taxon>
        <taxon>Lactuca</taxon>
    </lineage>
</organism>
<keyword evidence="2 4" id="KW-0863">Zinc-finger</keyword>
<evidence type="ECO:0000256" key="4">
    <source>
        <dbReference type="PROSITE-ProRule" id="PRU01343"/>
    </source>
</evidence>
<dbReference type="AlphaFoldDB" id="A0AA35UXK9"/>
<dbReference type="GO" id="GO:0003743">
    <property type="term" value="F:translation initiation factor activity"/>
    <property type="evidence" value="ECO:0007669"/>
    <property type="project" value="InterPro"/>
</dbReference>
<dbReference type="EMBL" id="OX465086">
    <property type="protein sequence ID" value="CAI9262701.1"/>
    <property type="molecule type" value="Genomic_DNA"/>
</dbReference>
<dbReference type="InterPro" id="IPR010666">
    <property type="entry name" value="Znf_GRF"/>
</dbReference>
<feature type="region of interest" description="Disordered" evidence="5">
    <location>
        <begin position="1"/>
        <end position="63"/>
    </location>
</feature>
<evidence type="ECO:0000259" key="7">
    <source>
        <dbReference type="PROSITE" id="PS51999"/>
    </source>
</evidence>
<gene>
    <name evidence="8" type="ORF">LSALG_LOCUS3428</name>
</gene>
<proteinExistence type="predicted"/>
<feature type="domain" description="GRF-type" evidence="7">
    <location>
        <begin position="176"/>
        <end position="216"/>
    </location>
</feature>
<keyword evidence="9" id="KW-1185">Reference proteome</keyword>
<accession>A0AA35UXK9</accession>
<keyword evidence="6" id="KW-1133">Transmembrane helix</keyword>
<dbReference type="InterPro" id="IPR010433">
    <property type="entry name" value="EIF-4B_pln"/>
</dbReference>
<evidence type="ECO:0000256" key="2">
    <source>
        <dbReference type="ARBA" id="ARBA00022771"/>
    </source>
</evidence>
<reference evidence="8" key="1">
    <citation type="submission" date="2023-04" db="EMBL/GenBank/DDBJ databases">
        <authorList>
            <person name="Vijverberg K."/>
            <person name="Xiong W."/>
            <person name="Schranz E."/>
        </authorList>
    </citation>
    <scope>NUCLEOTIDE SEQUENCE</scope>
</reference>
<dbReference type="PROSITE" id="PS51999">
    <property type="entry name" value="ZF_GRF"/>
    <property type="match status" value="1"/>
</dbReference>
<evidence type="ECO:0000313" key="9">
    <source>
        <dbReference type="Proteomes" id="UP001177003"/>
    </source>
</evidence>
<dbReference type="GO" id="GO:0008270">
    <property type="term" value="F:zinc ion binding"/>
    <property type="evidence" value="ECO:0007669"/>
    <property type="project" value="UniProtKB-KW"/>
</dbReference>